<comment type="caution">
    <text evidence="1">The sequence shown here is derived from an EMBL/GenBank/DDBJ whole genome shotgun (WGS) entry which is preliminary data.</text>
</comment>
<protein>
    <submittedName>
        <fullName evidence="1">Uncharacterized protein</fullName>
    </submittedName>
</protein>
<proteinExistence type="predicted"/>
<evidence type="ECO:0000313" key="1">
    <source>
        <dbReference type="EMBL" id="MCO1658203.1"/>
    </source>
</evidence>
<dbReference type="EMBL" id="JAGSOV010000051">
    <property type="protein sequence ID" value="MCO1658203.1"/>
    <property type="molecule type" value="Genomic_DNA"/>
</dbReference>
<accession>A0ABT1A5L0</accession>
<sequence>MVDALLDGGWGRAAAIRRAGSAHPEGVSQDPALVDALAREFAVRPWPDVAGRPAALEREHGPRVRSAR</sequence>
<keyword evidence="2" id="KW-1185">Reference proteome</keyword>
<reference evidence="1" key="1">
    <citation type="submission" date="2021-04" db="EMBL/GenBank/DDBJ databases">
        <title>Pseudonocardia sp. nov., isolated from sandy soil of mangrove forest.</title>
        <authorList>
            <person name="Zan Z."/>
            <person name="Huang R."/>
            <person name="Liu W."/>
        </authorList>
    </citation>
    <scope>NUCLEOTIDE SEQUENCE</scope>
    <source>
        <strain evidence="1">S2-4</strain>
    </source>
</reference>
<dbReference type="Proteomes" id="UP001165283">
    <property type="component" value="Unassembled WGS sequence"/>
</dbReference>
<evidence type="ECO:0000313" key="2">
    <source>
        <dbReference type="Proteomes" id="UP001165283"/>
    </source>
</evidence>
<gene>
    <name evidence="1" type="ORF">KDL28_24380</name>
</gene>
<organism evidence="1 2">
    <name type="scientific">Pseudonocardia humida</name>
    <dbReference type="NCBI Taxonomy" id="2800819"/>
    <lineage>
        <taxon>Bacteria</taxon>
        <taxon>Bacillati</taxon>
        <taxon>Actinomycetota</taxon>
        <taxon>Actinomycetes</taxon>
        <taxon>Pseudonocardiales</taxon>
        <taxon>Pseudonocardiaceae</taxon>
        <taxon>Pseudonocardia</taxon>
    </lineage>
</organism>
<dbReference type="RefSeq" id="WP_252441884.1">
    <property type="nucleotide sequence ID" value="NZ_JAGSOV010000051.1"/>
</dbReference>
<name>A0ABT1A5L0_9PSEU</name>